<evidence type="ECO:0000256" key="1">
    <source>
        <dbReference type="SAM" id="MobiDB-lite"/>
    </source>
</evidence>
<organism evidence="3 4">
    <name type="scientific">Azospirillum baldaniorum</name>
    <dbReference type="NCBI Taxonomy" id="1064539"/>
    <lineage>
        <taxon>Bacteria</taxon>
        <taxon>Pseudomonadati</taxon>
        <taxon>Pseudomonadota</taxon>
        <taxon>Alphaproteobacteria</taxon>
        <taxon>Rhodospirillales</taxon>
        <taxon>Azospirillaceae</taxon>
        <taxon>Azospirillum</taxon>
    </lineage>
</organism>
<dbReference type="Pfam" id="PF20703">
    <property type="entry name" value="nSTAND1"/>
    <property type="match status" value="1"/>
</dbReference>
<proteinExistence type="predicted"/>
<dbReference type="SUPFAM" id="SSF50494">
    <property type="entry name" value="Trypsin-like serine proteases"/>
    <property type="match status" value="1"/>
</dbReference>
<gene>
    <name evidence="3" type="ORF">AZOBR_p170057</name>
</gene>
<dbReference type="Proteomes" id="UP000007319">
    <property type="component" value="Plasmid AZOBR_p1"/>
</dbReference>
<dbReference type="AlphaFoldDB" id="A0A9P1JV30"/>
<feature type="region of interest" description="Disordered" evidence="1">
    <location>
        <begin position="281"/>
        <end position="311"/>
    </location>
</feature>
<dbReference type="EMBL" id="HE577328">
    <property type="protein sequence ID" value="CCD00301.1"/>
    <property type="molecule type" value="Genomic_DNA"/>
</dbReference>
<reference evidence="3 4" key="1">
    <citation type="journal article" date="2011" name="PLoS Genet.">
        <title>Azospirillum genomes reveal transition of bacteria from aquatic to terrestrial environments.</title>
        <authorList>
            <person name="Wisniewski-Dye F."/>
            <person name="Borziak K."/>
            <person name="Khalsa-Moyers G."/>
            <person name="Alexandre G."/>
            <person name="Sukharnikov L.O."/>
            <person name="Wuichet K."/>
            <person name="Hurst G.B."/>
            <person name="McDonald W.H."/>
            <person name="Robertson J.S."/>
            <person name="Barbe V."/>
            <person name="Calteau A."/>
            <person name="Rouy Z."/>
            <person name="Mangenot S."/>
            <person name="Prigent-Combaret C."/>
            <person name="Normand P."/>
            <person name="Boyer M."/>
            <person name="Siguier P."/>
            <person name="Dessaux Y."/>
            <person name="Elmerich C."/>
            <person name="Condemine G."/>
            <person name="Krishnen G."/>
            <person name="Kennedy I."/>
            <person name="Paterson A.H."/>
            <person name="Gonzalez V."/>
            <person name="Mavingui P."/>
            <person name="Zhulin I.B."/>
        </authorList>
    </citation>
    <scope>NUCLEOTIDE SEQUENCE [LARGE SCALE GENOMIC DNA]</scope>
    <source>
        <strain evidence="3 4">Sp245</strain>
    </source>
</reference>
<evidence type="ECO:0000259" key="2">
    <source>
        <dbReference type="Pfam" id="PF20703"/>
    </source>
</evidence>
<name>A0A9P1JV30_9PROT</name>
<dbReference type="InterPro" id="IPR049052">
    <property type="entry name" value="nSTAND1"/>
</dbReference>
<feature type="region of interest" description="Disordered" evidence="1">
    <location>
        <begin position="327"/>
        <end position="353"/>
    </location>
</feature>
<evidence type="ECO:0000313" key="4">
    <source>
        <dbReference type="Proteomes" id="UP000007319"/>
    </source>
</evidence>
<dbReference type="RefSeq" id="WP_014197785.1">
    <property type="nucleotide sequence ID" value="NC_016594.1"/>
</dbReference>
<feature type="compositionally biased region" description="Low complexity" evidence="1">
    <location>
        <begin position="281"/>
        <end position="296"/>
    </location>
</feature>
<keyword evidence="3" id="KW-0614">Plasmid</keyword>
<dbReference type="InterPro" id="IPR009003">
    <property type="entry name" value="Peptidase_S1_PA"/>
</dbReference>
<dbReference type="KEGG" id="abs:AZOBR_p170057"/>
<feature type="domain" description="Novel STAND NTPase 1" evidence="2">
    <location>
        <begin position="129"/>
        <end position="280"/>
    </location>
</feature>
<evidence type="ECO:0000313" key="3">
    <source>
        <dbReference type="EMBL" id="CCD00301.1"/>
    </source>
</evidence>
<geneLocation type="plasmid" evidence="3 4">
    <name>AZOBR_p1</name>
</geneLocation>
<sequence length="353" mass="37177">MADIAVFLLRPPFTPPFRPALRIEPPRRVVAPGQRVAFHSFGFMGAQDGVPVHGVLTAVDASGWFVADGDGQFERFIEEGLSGAPIFANGRVLGMVVQRLEKDAKQGAKQGLVIPAFSLARAWPPLASPYPGLPAFDVDTAHLFFGRGRPVDPDAEPTGTLKALLDRLHTQRLVALLGASGSGKSSLAKAGVAEVYRRRGWAVVTVRPGLTPLRNLAEAIAAEVEGLGPGPERLVAMDRWERSLEAGRLAEVVTAARGQGALGLLVVVDQFEEFFTSAAGEGAAHAGGPPADAGAAEIDRPGVGHLGKHSGFNRAGGALQRCAGGDFQLRGAPHRHSVERQHSPPVGRFPGPR</sequence>
<protein>
    <recommendedName>
        <fullName evidence="2">Novel STAND NTPase 1 domain-containing protein</fullName>
    </recommendedName>
</protein>
<accession>A0A9P1JV30</accession>
<keyword evidence="4" id="KW-1185">Reference proteome</keyword>